<evidence type="ECO:0000256" key="3">
    <source>
        <dbReference type="ARBA" id="ARBA00022833"/>
    </source>
</evidence>
<feature type="compositionally biased region" description="Polar residues" evidence="5">
    <location>
        <begin position="873"/>
        <end position="894"/>
    </location>
</feature>
<keyword evidence="1 4" id="KW-0479">Metal-binding</keyword>
<feature type="zinc finger region" description="C3H1-type" evidence="4">
    <location>
        <begin position="73"/>
        <end position="97"/>
    </location>
</feature>
<evidence type="ECO:0000313" key="7">
    <source>
        <dbReference type="EMBL" id="CEM36818.1"/>
    </source>
</evidence>
<name>A0A0G4H0G4_VITBC</name>
<dbReference type="OrthoDB" id="20534at2759"/>
<protein>
    <recommendedName>
        <fullName evidence="6">C3H1-type domain-containing protein</fullName>
    </recommendedName>
</protein>
<feature type="region of interest" description="Disordered" evidence="5">
    <location>
        <begin position="401"/>
        <end position="547"/>
    </location>
</feature>
<dbReference type="VEuPathDB" id="CryptoDB:Vbra_3436"/>
<feature type="region of interest" description="Disordered" evidence="5">
    <location>
        <begin position="572"/>
        <end position="798"/>
    </location>
</feature>
<feature type="compositionally biased region" description="Low complexity" evidence="5">
    <location>
        <begin position="673"/>
        <end position="700"/>
    </location>
</feature>
<dbReference type="EMBL" id="CDMY01000908">
    <property type="protein sequence ID" value="CEM36818.1"/>
    <property type="molecule type" value="Genomic_DNA"/>
</dbReference>
<feature type="compositionally biased region" description="Pro residues" evidence="5">
    <location>
        <begin position="478"/>
        <end position="489"/>
    </location>
</feature>
<proteinExistence type="predicted"/>
<sequence length="931" mass="99426">MGQPTTTTRPVLQPLDTKDWTKGLVASPPEPPHPMLMSTQITTPQGYTYSSMIRGALPPVLDNSQLQIFRVHRCSRLKMGGGVCHFGDRCQFSHDPTWRRRPPLFPRCNKLRYVSLLCPKVQMKQGTILRSDCEAGEDCLFAHSMEEIMYHPEFYKTRLCPDLFPEGNLSGRTEAPRGCARYYCAFAHTLQELRDRPQYEQPDGFDMALMIDTIVKRLNTDMITGSPAALPNASQGLLDHMRQLCEAGTPGAAAIGGARGVPPTPARTDHTSPAVSSHSPSSMAPKHILARQGTAAAGGGAGISPLSQQGVAAALLAAQQQAGADAAAAAPAAYRAATMPVGAHQLAVVGGNGEEHKSISSDEYEEDDLLKLLGKQTSRQRFSKGSTVPVIPSAAMSFASVASSTPAPTPKNGGQPPPLPQQQPQQLLVAQLPQQQQQQQPHGQLHAPLSAPPPPPAGQIVGPSLTPYERTSPSSTHQPPPPPPPPPPGSEEGGKELQSFWTIEEASQLPENLEPLEPVESTDEHKEGGQQQEDQQQQQEGELPDIGQIREWLMSYANRNPAVTQLLASAGLGGERDIPTPAYAAPAVPSPRSVPHPFPPSSARSDPDPHSPTLLNGDHTRTGSGTQTSRQRFSKGSTVPVIPSAAMSFASVASSTPAPTPKNGGQPPPLPQQQPQQLLVAQLPQQQQQQQPHGQLHAPLSAPPPPPAGQIVGPSLTPYERTSPSSTHQPPPPPPPPPPGSEEGGKELQSFWTIEEASQLPENLEPLEPVESTDEHKEGGQQQEDQQQQQEGELPDIGQIREWLMSYANRNPAVTQLLASAGLGGERDIPTPAYAAPAVPSPRSVPHPFPPSSARSDPDPHSPTLLNGDHTRTGSGTVTGQSLPAASQSVTSESPELLYKSRHYEENVHGIPPLGEEREDSPCGSKTSHES</sequence>
<feature type="compositionally biased region" description="Low complexity" evidence="5">
    <location>
        <begin position="644"/>
        <end position="655"/>
    </location>
</feature>
<gene>
    <name evidence="7" type="ORF">Vbra_3436</name>
</gene>
<dbReference type="Proteomes" id="UP000041254">
    <property type="component" value="Unassembled WGS sequence"/>
</dbReference>
<accession>A0A0G4H0G4</accession>
<keyword evidence="8" id="KW-1185">Reference proteome</keyword>
<dbReference type="Gene3D" id="4.10.1000.10">
    <property type="entry name" value="Zinc finger, CCCH-type"/>
    <property type="match status" value="1"/>
</dbReference>
<feature type="compositionally biased region" description="Polar residues" evidence="5">
    <location>
        <begin position="622"/>
        <end position="637"/>
    </location>
</feature>
<feature type="compositionally biased region" description="Low complexity" evidence="5">
    <location>
        <begin position="272"/>
        <end position="284"/>
    </location>
</feature>
<keyword evidence="3 4" id="KW-0862">Zinc</keyword>
<evidence type="ECO:0000256" key="1">
    <source>
        <dbReference type="ARBA" id="ARBA00022723"/>
    </source>
</evidence>
<dbReference type="PROSITE" id="PS50103">
    <property type="entry name" value="ZF_C3H1"/>
    <property type="match status" value="1"/>
</dbReference>
<feature type="domain" description="C3H1-type" evidence="6">
    <location>
        <begin position="73"/>
        <end position="97"/>
    </location>
</feature>
<evidence type="ECO:0000256" key="2">
    <source>
        <dbReference type="ARBA" id="ARBA00022771"/>
    </source>
</evidence>
<dbReference type="PANTHER" id="PTHR14493:SF50">
    <property type="entry name" value="RING FINGER PROTEIN UNKEMPT"/>
    <property type="match status" value="1"/>
</dbReference>
<evidence type="ECO:0000259" key="6">
    <source>
        <dbReference type="PROSITE" id="PS50103"/>
    </source>
</evidence>
<feature type="compositionally biased region" description="Pro residues" evidence="5">
    <location>
        <begin position="839"/>
        <end position="851"/>
    </location>
</feature>
<evidence type="ECO:0000256" key="5">
    <source>
        <dbReference type="SAM" id="MobiDB-lite"/>
    </source>
</evidence>
<feature type="compositionally biased region" description="Pro residues" evidence="5">
    <location>
        <begin position="729"/>
        <end position="740"/>
    </location>
</feature>
<feature type="compositionally biased region" description="Low complexity" evidence="5">
    <location>
        <begin position="780"/>
        <end position="792"/>
    </location>
</feature>
<dbReference type="InterPro" id="IPR000571">
    <property type="entry name" value="Znf_CCCH"/>
</dbReference>
<feature type="compositionally biased region" description="Pro residues" evidence="5">
    <location>
        <begin position="588"/>
        <end position="600"/>
    </location>
</feature>
<dbReference type="OMA" id="REWLMSY"/>
<dbReference type="AlphaFoldDB" id="A0A0G4H0G4"/>
<reference evidence="7 8" key="1">
    <citation type="submission" date="2014-11" db="EMBL/GenBank/DDBJ databases">
        <authorList>
            <person name="Zhu J."/>
            <person name="Qi W."/>
            <person name="Song R."/>
        </authorList>
    </citation>
    <scope>NUCLEOTIDE SEQUENCE [LARGE SCALE GENOMIC DNA]</scope>
</reference>
<feature type="compositionally biased region" description="Low complexity" evidence="5">
    <location>
        <begin position="529"/>
        <end position="541"/>
    </location>
</feature>
<feature type="region of interest" description="Disordered" evidence="5">
    <location>
        <begin position="259"/>
        <end position="284"/>
    </location>
</feature>
<dbReference type="GO" id="GO:0008270">
    <property type="term" value="F:zinc ion binding"/>
    <property type="evidence" value="ECO:0007669"/>
    <property type="project" value="UniProtKB-KW"/>
</dbReference>
<dbReference type="PANTHER" id="PTHR14493">
    <property type="entry name" value="UNKEMPT FAMILY MEMBER"/>
    <property type="match status" value="1"/>
</dbReference>
<dbReference type="InterPro" id="IPR045234">
    <property type="entry name" value="Unkempt-like"/>
</dbReference>
<keyword evidence="2 4" id="KW-0863">Zinc-finger</keyword>
<dbReference type="InParanoid" id="A0A0G4H0G4"/>
<evidence type="ECO:0000313" key="8">
    <source>
        <dbReference type="Proteomes" id="UP000041254"/>
    </source>
</evidence>
<feature type="region of interest" description="Disordered" evidence="5">
    <location>
        <begin position="823"/>
        <end position="931"/>
    </location>
</feature>
<feature type="compositionally biased region" description="Low complexity" evidence="5">
    <location>
        <begin position="509"/>
        <end position="518"/>
    </location>
</feature>
<feature type="compositionally biased region" description="Low complexity" evidence="5">
    <location>
        <begin position="422"/>
        <end position="449"/>
    </location>
</feature>
<evidence type="ECO:0000256" key="4">
    <source>
        <dbReference type="PROSITE-ProRule" id="PRU00723"/>
    </source>
</evidence>
<dbReference type="SMART" id="SM00356">
    <property type="entry name" value="ZnF_C3H1"/>
    <property type="match status" value="3"/>
</dbReference>
<feature type="compositionally biased region" description="Low complexity" evidence="5">
    <location>
        <begin position="760"/>
        <end position="769"/>
    </location>
</feature>
<organism evidence="7 8">
    <name type="scientific">Vitrella brassicaformis (strain CCMP3155)</name>
    <dbReference type="NCBI Taxonomy" id="1169540"/>
    <lineage>
        <taxon>Eukaryota</taxon>
        <taxon>Sar</taxon>
        <taxon>Alveolata</taxon>
        <taxon>Colpodellida</taxon>
        <taxon>Vitrellaceae</taxon>
        <taxon>Vitrella</taxon>
    </lineage>
</organism>